<gene>
    <name evidence="1" type="ORF">GTP46_08180</name>
</gene>
<dbReference type="Proteomes" id="UP000479335">
    <property type="component" value="Unassembled WGS sequence"/>
</dbReference>
<sequence>MRLASFTLKDFNSPGFGTDAEKALSLLPGVSDVLIGEVSDICSVVYDEVKVSTLMLRNALQGAGYNCEIQEPMPAKTSCCGGCS</sequence>
<evidence type="ECO:0000313" key="2">
    <source>
        <dbReference type="Proteomes" id="UP000479335"/>
    </source>
</evidence>
<protein>
    <submittedName>
        <fullName evidence="1">Uncharacterized protein</fullName>
    </submittedName>
</protein>
<dbReference type="GO" id="GO:0046872">
    <property type="term" value="F:metal ion binding"/>
    <property type="evidence" value="ECO:0007669"/>
    <property type="project" value="InterPro"/>
</dbReference>
<reference evidence="1 2" key="1">
    <citation type="submission" date="2019-12" db="EMBL/GenBank/DDBJ databases">
        <title>Novel species isolated from a subtropical stream in China.</title>
        <authorList>
            <person name="Lu H."/>
        </authorList>
    </citation>
    <scope>NUCLEOTIDE SEQUENCE [LARGE SCALE GENOMIC DNA]</scope>
    <source>
        <strain evidence="1 2">FT135W</strain>
    </source>
</reference>
<dbReference type="AlphaFoldDB" id="A0A6L8KDW0"/>
<accession>A0A6L8KDW0</accession>
<organism evidence="1 2">
    <name type="scientific">Duganella flavida</name>
    <dbReference type="NCBI Taxonomy" id="2692175"/>
    <lineage>
        <taxon>Bacteria</taxon>
        <taxon>Pseudomonadati</taxon>
        <taxon>Pseudomonadota</taxon>
        <taxon>Betaproteobacteria</taxon>
        <taxon>Burkholderiales</taxon>
        <taxon>Oxalobacteraceae</taxon>
        <taxon>Telluria group</taxon>
        <taxon>Duganella</taxon>
    </lineage>
</organism>
<keyword evidence="2" id="KW-1185">Reference proteome</keyword>
<dbReference type="RefSeq" id="WP_161006120.1">
    <property type="nucleotide sequence ID" value="NZ_WWCN01000004.1"/>
</dbReference>
<dbReference type="InterPro" id="IPR036163">
    <property type="entry name" value="HMA_dom_sf"/>
</dbReference>
<comment type="caution">
    <text evidence="1">The sequence shown here is derived from an EMBL/GenBank/DDBJ whole genome shotgun (WGS) entry which is preliminary data.</text>
</comment>
<dbReference type="SUPFAM" id="SSF55008">
    <property type="entry name" value="HMA, heavy metal-associated domain"/>
    <property type="match status" value="1"/>
</dbReference>
<evidence type="ECO:0000313" key="1">
    <source>
        <dbReference type="EMBL" id="MYM22621.1"/>
    </source>
</evidence>
<proteinExistence type="predicted"/>
<dbReference type="Gene3D" id="3.30.70.100">
    <property type="match status" value="1"/>
</dbReference>
<dbReference type="EMBL" id="WWCN01000004">
    <property type="protein sequence ID" value="MYM22621.1"/>
    <property type="molecule type" value="Genomic_DNA"/>
</dbReference>
<name>A0A6L8KDW0_9BURK</name>